<comment type="caution">
    <text evidence="3">The sequence shown here is derived from an EMBL/GenBank/DDBJ whole genome shotgun (WGS) entry which is preliminary data.</text>
</comment>
<dbReference type="GO" id="GO:0001046">
    <property type="term" value="F:core promoter sequence-specific DNA binding"/>
    <property type="evidence" value="ECO:0007669"/>
    <property type="project" value="TreeGrafter"/>
</dbReference>
<dbReference type="PANTHER" id="PTHR40455:SF1">
    <property type="entry name" value="ANTITOXIN HIGA"/>
    <property type="match status" value="1"/>
</dbReference>
<evidence type="ECO:0000256" key="1">
    <source>
        <dbReference type="ARBA" id="ARBA00007227"/>
    </source>
</evidence>
<dbReference type="EMBL" id="JAAQYP010000049">
    <property type="protein sequence ID" value="NNA98139.1"/>
    <property type="molecule type" value="Genomic_DNA"/>
</dbReference>
<gene>
    <name evidence="3" type="ORF">HBO33_23530</name>
</gene>
<dbReference type="AlphaFoldDB" id="A0A7Y1MTJ8"/>
<dbReference type="InterPro" id="IPR010359">
    <property type="entry name" value="IrrE_HExxH"/>
</dbReference>
<comment type="similarity">
    <text evidence="1">Belongs to the short-chain fatty acyl-CoA assimilation regulator (ScfR) family.</text>
</comment>
<dbReference type="SMART" id="SM00530">
    <property type="entry name" value="HTH_XRE"/>
    <property type="match status" value="1"/>
</dbReference>
<dbReference type="SUPFAM" id="SSF47413">
    <property type="entry name" value="lambda repressor-like DNA-binding domains"/>
    <property type="match status" value="1"/>
</dbReference>
<dbReference type="PROSITE" id="PS50943">
    <property type="entry name" value="HTH_CROC1"/>
    <property type="match status" value="1"/>
</dbReference>
<dbReference type="Proteomes" id="UP000542111">
    <property type="component" value="Unassembled WGS sequence"/>
</dbReference>
<dbReference type="InterPro" id="IPR001387">
    <property type="entry name" value="Cro/C1-type_HTH"/>
</dbReference>
<reference evidence="3 4" key="1">
    <citation type="journal article" date="2020" name="Front. Microbiol.">
        <title>Genetic Organization of the aprX-lipA2 Operon Affects the Proteolytic Potential of Pseudomonas Species in Milk.</title>
        <authorList>
            <person name="Maier C."/>
            <person name="Huptas C."/>
            <person name="von Neubeck M."/>
            <person name="Scherer S."/>
            <person name="Wenning M."/>
            <person name="Lucking G."/>
        </authorList>
    </citation>
    <scope>NUCLEOTIDE SEQUENCE [LARGE SCALE GENOMIC DNA]</scope>
    <source>
        <strain evidence="3 4">G4779</strain>
    </source>
</reference>
<evidence type="ECO:0000313" key="3">
    <source>
        <dbReference type="EMBL" id="NNA98139.1"/>
    </source>
</evidence>
<dbReference type="RefSeq" id="WP_169898747.1">
    <property type="nucleotide sequence ID" value="NZ_JAAQYP010000049.1"/>
</dbReference>
<dbReference type="PANTHER" id="PTHR40455">
    <property type="entry name" value="ANTITOXIN HIGA"/>
    <property type="match status" value="1"/>
</dbReference>
<dbReference type="Pfam" id="PF06114">
    <property type="entry name" value="Peptidase_M78"/>
    <property type="match status" value="1"/>
</dbReference>
<dbReference type="InterPro" id="IPR010982">
    <property type="entry name" value="Lambda_DNA-bd_dom_sf"/>
</dbReference>
<protein>
    <submittedName>
        <fullName evidence="3">ImmA/IrrE family metallo-endopeptidase</fullName>
    </submittedName>
</protein>
<dbReference type="InterPro" id="IPR039060">
    <property type="entry name" value="Antitox_HigA"/>
</dbReference>
<evidence type="ECO:0000259" key="2">
    <source>
        <dbReference type="PROSITE" id="PS50943"/>
    </source>
</evidence>
<dbReference type="Gene3D" id="1.10.260.40">
    <property type="entry name" value="lambda repressor-like DNA-binding domains"/>
    <property type="match status" value="1"/>
</dbReference>
<name>A0A7Y1MTJ8_9PSED</name>
<evidence type="ECO:0000313" key="4">
    <source>
        <dbReference type="Proteomes" id="UP000542111"/>
    </source>
</evidence>
<dbReference type="GO" id="GO:0006355">
    <property type="term" value="P:regulation of DNA-templated transcription"/>
    <property type="evidence" value="ECO:0007669"/>
    <property type="project" value="InterPro"/>
</dbReference>
<accession>A0A7Y1MTJ8</accession>
<sequence>MNILEAKIIRTEQQYQAYFEKVQQLVHSMPKPGTKESDDLELLSILIEDYEKQKYPVESPDPIDAILFRMEEKGLKQADLVPYFGTRSRVSEILSRKRPLTVPMIRALAIGLGISTDTLIGLSEIESSSNKENIDWKKFPFTEMVTRGWILKATEKAKITAEDIVKNFISEMGLQVSGASFRRTLKGEAATPTTHYTLYAWIARIIQKSRATRKNTNYKKDSIDNSFIKELSHLSRYENGPLLAVNLLEEIGVSVIIEPHLKGTMLDGAALQDSDGTPIIGLTLRYDRIDNFWFTLIHEVAHIWKHVEDNSEAILDDLEAPSDDRREAEANRIARETFIPRAIWKRSEAYLSPSKETILQLSQDLRIHPAIIAGRLRQESGNYNLFSDLVGQGEVRKLFRSEP</sequence>
<organism evidence="3 4">
    <name type="scientific">Pseudomonas gessardii</name>
    <dbReference type="NCBI Taxonomy" id="78544"/>
    <lineage>
        <taxon>Bacteria</taxon>
        <taxon>Pseudomonadati</taxon>
        <taxon>Pseudomonadota</taxon>
        <taxon>Gammaproteobacteria</taxon>
        <taxon>Pseudomonadales</taxon>
        <taxon>Pseudomonadaceae</taxon>
        <taxon>Pseudomonas</taxon>
    </lineage>
</organism>
<proteinExistence type="inferred from homology"/>
<feature type="domain" description="HTH cro/C1-type" evidence="2">
    <location>
        <begin position="66"/>
        <end position="119"/>
    </location>
</feature>